<sequence length="77" mass="8567">MAFLSITDFDKALLSQLKTEKERAKYLLQFEITTRITIENLTPKAQAVIADIGLPFVGDNAADVITAARAWLQEKAE</sequence>
<dbReference type="Proteomes" id="UP000317938">
    <property type="component" value="Unassembled WGS sequence"/>
</dbReference>
<evidence type="ECO:0000313" key="2">
    <source>
        <dbReference type="Proteomes" id="UP000317938"/>
    </source>
</evidence>
<dbReference type="EMBL" id="VNFF01000007">
    <property type="protein sequence ID" value="TVU83759.1"/>
    <property type="molecule type" value="Genomic_DNA"/>
</dbReference>
<reference evidence="1 2" key="1">
    <citation type="submission" date="2019-07" db="EMBL/GenBank/DDBJ databases">
        <title>Diversity of Bacteria from Kongsfjorden, Arctic.</title>
        <authorList>
            <person name="Yu Y."/>
        </authorList>
    </citation>
    <scope>NUCLEOTIDE SEQUENCE [LARGE SCALE GENOMIC DNA]</scope>
    <source>
        <strain evidence="1 2">SM1927</strain>
    </source>
</reference>
<proteinExistence type="predicted"/>
<keyword evidence="2" id="KW-1185">Reference proteome</keyword>
<protein>
    <submittedName>
        <fullName evidence="1">Uncharacterized protein</fullName>
    </submittedName>
</protein>
<dbReference type="RefSeq" id="WP_145236348.1">
    <property type="nucleotide sequence ID" value="NZ_VNFF01000007.1"/>
</dbReference>
<name>A0ABY3FE35_9GAMM</name>
<comment type="caution">
    <text evidence="1">The sequence shown here is derived from an EMBL/GenBank/DDBJ whole genome shotgun (WGS) entry which is preliminary data.</text>
</comment>
<accession>A0ABY3FE35</accession>
<gene>
    <name evidence="1" type="ORF">FQP85_08265</name>
</gene>
<organism evidence="1 2">
    <name type="scientific">Pseudoalteromonas neustonica</name>
    <dbReference type="NCBI Taxonomy" id="1840331"/>
    <lineage>
        <taxon>Bacteria</taxon>
        <taxon>Pseudomonadati</taxon>
        <taxon>Pseudomonadota</taxon>
        <taxon>Gammaproteobacteria</taxon>
        <taxon>Alteromonadales</taxon>
        <taxon>Pseudoalteromonadaceae</taxon>
        <taxon>Pseudoalteromonas</taxon>
    </lineage>
</organism>
<evidence type="ECO:0000313" key="1">
    <source>
        <dbReference type="EMBL" id="TVU83759.1"/>
    </source>
</evidence>